<feature type="domain" description="Thiamin pyrophosphokinase thiamin-binding" evidence="6">
    <location>
        <begin position="138"/>
        <end position="203"/>
    </location>
</feature>
<sequence length="209" mass="23109">MRRCVILASGPVERYECLRPLLRQDDFILCADGGLRLARRLGVKPHLAVGDFDSYHDPLPLEGMEVLRVPPEKDDTDTMLAVRLAIKRGFRHILLLGGTGGRLDHTFANIQTMAWAAEQDVSLWMADCQNEAAVLTPGIHRVVKRDGYKLSLFGIGEGAFGITLKGLQYPLTDAALTMTTPLGVSNEWNDEIAQIELKKGMLLLVLSKD</sequence>
<evidence type="ECO:0000256" key="1">
    <source>
        <dbReference type="ARBA" id="ARBA00022679"/>
    </source>
</evidence>
<accession>A0A7I8D054</accession>
<dbReference type="InterPro" id="IPR053149">
    <property type="entry name" value="TPK"/>
</dbReference>
<dbReference type="GO" id="GO:0006772">
    <property type="term" value="P:thiamine metabolic process"/>
    <property type="evidence" value="ECO:0007669"/>
    <property type="project" value="UniProtKB-UniRule"/>
</dbReference>
<keyword evidence="2" id="KW-0547">Nucleotide-binding</keyword>
<dbReference type="EMBL" id="AP023321">
    <property type="protein sequence ID" value="BCI60096.1"/>
    <property type="molecule type" value="Genomic_DNA"/>
</dbReference>
<dbReference type="SUPFAM" id="SSF63862">
    <property type="entry name" value="Thiamin pyrophosphokinase, substrate-binding domain"/>
    <property type="match status" value="1"/>
</dbReference>
<keyword evidence="4" id="KW-0067">ATP-binding</keyword>
<protein>
    <recommendedName>
        <fullName evidence="5">Thiamine diphosphokinase</fullName>
        <ecNumber evidence="5">2.7.6.2</ecNumber>
    </recommendedName>
</protein>
<evidence type="ECO:0000259" key="6">
    <source>
        <dbReference type="SMART" id="SM00983"/>
    </source>
</evidence>
<evidence type="ECO:0000256" key="2">
    <source>
        <dbReference type="ARBA" id="ARBA00022741"/>
    </source>
</evidence>
<dbReference type="Gene3D" id="3.40.50.10240">
    <property type="entry name" value="Thiamin pyrophosphokinase, catalytic domain"/>
    <property type="match status" value="1"/>
</dbReference>
<evidence type="ECO:0000256" key="3">
    <source>
        <dbReference type="ARBA" id="ARBA00022777"/>
    </source>
</evidence>
<dbReference type="InterPro" id="IPR007373">
    <property type="entry name" value="Thiamin_PyroPKinase_B1-bd"/>
</dbReference>
<dbReference type="PANTHER" id="PTHR41299:SF1">
    <property type="entry name" value="THIAMINE PYROPHOSPHOKINASE"/>
    <property type="match status" value="1"/>
</dbReference>
<dbReference type="GO" id="GO:0030975">
    <property type="term" value="F:thiamine binding"/>
    <property type="evidence" value="ECO:0007669"/>
    <property type="project" value="InterPro"/>
</dbReference>
<dbReference type="GO" id="GO:0016301">
    <property type="term" value="F:kinase activity"/>
    <property type="evidence" value="ECO:0007669"/>
    <property type="project" value="UniProtKB-KW"/>
</dbReference>
<dbReference type="SMART" id="SM00983">
    <property type="entry name" value="TPK_B1_binding"/>
    <property type="match status" value="1"/>
</dbReference>
<dbReference type="KEGG" id="sman:C12CBH8_07350"/>
<dbReference type="Pfam" id="PF04263">
    <property type="entry name" value="TPK_catalytic"/>
    <property type="match status" value="1"/>
</dbReference>
<dbReference type="InterPro" id="IPR036759">
    <property type="entry name" value="TPK_catalytic_sf"/>
</dbReference>
<dbReference type="InterPro" id="IPR006282">
    <property type="entry name" value="Thi_PPkinase"/>
</dbReference>
<evidence type="ECO:0000256" key="4">
    <source>
        <dbReference type="ARBA" id="ARBA00022840"/>
    </source>
</evidence>
<dbReference type="InterPro" id="IPR036371">
    <property type="entry name" value="TPK_B1-bd_sf"/>
</dbReference>
<dbReference type="InterPro" id="IPR007371">
    <property type="entry name" value="TPK_catalytic"/>
</dbReference>
<keyword evidence="8" id="KW-1185">Reference proteome</keyword>
<evidence type="ECO:0000256" key="5">
    <source>
        <dbReference type="NCBIfam" id="TIGR01378"/>
    </source>
</evidence>
<dbReference type="EC" id="2.7.6.2" evidence="5"/>
<dbReference type="GO" id="GO:0005524">
    <property type="term" value="F:ATP binding"/>
    <property type="evidence" value="ECO:0007669"/>
    <property type="project" value="UniProtKB-KW"/>
</dbReference>
<reference evidence="8" key="1">
    <citation type="submission" date="2020-07" db="EMBL/GenBank/DDBJ databases">
        <title>Complete genome sequencing of Clostridia bacterium strain 12CBH8.</title>
        <authorList>
            <person name="Sakamoto M."/>
            <person name="Murakami T."/>
            <person name="Mori H."/>
        </authorList>
    </citation>
    <scope>NUCLEOTIDE SEQUENCE [LARGE SCALE GENOMIC DNA]</scope>
    <source>
        <strain evidence="8">12CBH8</strain>
    </source>
</reference>
<dbReference type="CDD" id="cd07995">
    <property type="entry name" value="TPK"/>
    <property type="match status" value="1"/>
</dbReference>
<dbReference type="NCBIfam" id="TIGR01378">
    <property type="entry name" value="thi_PPkinase"/>
    <property type="match status" value="1"/>
</dbReference>
<gene>
    <name evidence="7" type="ORF">C12CBH8_07350</name>
</gene>
<organism evidence="7 8">
    <name type="scientific">Solibaculum mannosilyticum</name>
    <dbReference type="NCBI Taxonomy" id="2780922"/>
    <lineage>
        <taxon>Bacteria</taxon>
        <taxon>Bacillati</taxon>
        <taxon>Bacillota</taxon>
        <taxon>Clostridia</taxon>
        <taxon>Eubacteriales</taxon>
        <taxon>Oscillospiraceae</taxon>
        <taxon>Solibaculum</taxon>
    </lineage>
</organism>
<dbReference type="Proteomes" id="UP000593890">
    <property type="component" value="Chromosome"/>
</dbReference>
<dbReference type="GO" id="GO:0009229">
    <property type="term" value="P:thiamine diphosphate biosynthetic process"/>
    <property type="evidence" value="ECO:0007669"/>
    <property type="project" value="InterPro"/>
</dbReference>
<dbReference type="AlphaFoldDB" id="A0A7I8D054"/>
<dbReference type="SUPFAM" id="SSF63999">
    <property type="entry name" value="Thiamin pyrophosphokinase, catalytic domain"/>
    <property type="match status" value="1"/>
</dbReference>
<dbReference type="GO" id="GO:0004788">
    <property type="term" value="F:thiamine diphosphokinase activity"/>
    <property type="evidence" value="ECO:0007669"/>
    <property type="project" value="UniProtKB-UniRule"/>
</dbReference>
<keyword evidence="1" id="KW-0808">Transferase</keyword>
<evidence type="ECO:0000313" key="8">
    <source>
        <dbReference type="Proteomes" id="UP000593890"/>
    </source>
</evidence>
<keyword evidence="3 7" id="KW-0418">Kinase</keyword>
<evidence type="ECO:0000313" key="7">
    <source>
        <dbReference type="EMBL" id="BCI60096.1"/>
    </source>
</evidence>
<dbReference type="PANTHER" id="PTHR41299">
    <property type="entry name" value="THIAMINE PYROPHOSPHOKINASE"/>
    <property type="match status" value="1"/>
</dbReference>
<proteinExistence type="predicted"/>
<dbReference type="Pfam" id="PF04265">
    <property type="entry name" value="TPK_B1_binding"/>
    <property type="match status" value="1"/>
</dbReference>
<name>A0A7I8D054_9FIRM</name>
<dbReference type="RefSeq" id="WP_215533579.1">
    <property type="nucleotide sequence ID" value="NZ_AP023321.1"/>
</dbReference>